<dbReference type="EMBL" id="BHYK01000003">
    <property type="protein sequence ID" value="GCD09170.1"/>
    <property type="molecule type" value="Genomic_DNA"/>
</dbReference>
<dbReference type="Pfam" id="PF04463">
    <property type="entry name" value="2-thiour_desulf"/>
    <property type="match status" value="1"/>
</dbReference>
<dbReference type="AlphaFoldDB" id="A0A401UHZ0"/>
<dbReference type="InterPro" id="IPR007553">
    <property type="entry name" value="2-thiour_desulf"/>
</dbReference>
<gene>
    <name evidence="1" type="ORF">Ctaglu_07930</name>
</gene>
<organism evidence="1 2">
    <name type="scientific">Clostridium tagluense</name>
    <dbReference type="NCBI Taxonomy" id="360422"/>
    <lineage>
        <taxon>Bacteria</taxon>
        <taxon>Bacillati</taxon>
        <taxon>Bacillota</taxon>
        <taxon>Clostridia</taxon>
        <taxon>Eubacteriales</taxon>
        <taxon>Clostridiaceae</taxon>
        <taxon>Clostridium</taxon>
    </lineage>
</organism>
<dbReference type="PANTHER" id="PTHR30087">
    <property type="entry name" value="INNER MEMBRANE PROTEIN"/>
    <property type="match status" value="1"/>
</dbReference>
<name>A0A401UHZ0_9CLOT</name>
<protein>
    <submittedName>
        <fullName evidence="1">Uncharacterized protein</fullName>
    </submittedName>
</protein>
<dbReference type="RefSeq" id="WP_124998309.1">
    <property type="nucleotide sequence ID" value="NZ_BHYK01000003.1"/>
</dbReference>
<accession>A0A401UHZ0</accession>
<reference evidence="1 2" key="1">
    <citation type="submission" date="2018-11" db="EMBL/GenBank/DDBJ databases">
        <title>Genome sequencing and assembly of Clostridium tagluense strain A121.</title>
        <authorList>
            <person name="Murakami T."/>
            <person name="Segawa T."/>
            <person name="Shcherbakova V.A."/>
            <person name="Mori H."/>
            <person name="Yoshimura Y."/>
        </authorList>
    </citation>
    <scope>NUCLEOTIDE SEQUENCE [LARGE SCALE GENOMIC DNA]</scope>
    <source>
        <strain evidence="1 2">A121</strain>
    </source>
</reference>
<evidence type="ECO:0000313" key="2">
    <source>
        <dbReference type="Proteomes" id="UP000287872"/>
    </source>
</evidence>
<comment type="caution">
    <text evidence="1">The sequence shown here is derived from an EMBL/GenBank/DDBJ whole genome shotgun (WGS) entry which is preliminary data.</text>
</comment>
<proteinExistence type="predicted"/>
<dbReference type="PANTHER" id="PTHR30087:SF1">
    <property type="entry name" value="HYPOTHETICAL CYTOSOLIC PROTEIN"/>
    <property type="match status" value="1"/>
</dbReference>
<evidence type="ECO:0000313" key="1">
    <source>
        <dbReference type="EMBL" id="GCD09170.1"/>
    </source>
</evidence>
<keyword evidence="2" id="KW-1185">Reference proteome</keyword>
<dbReference type="Proteomes" id="UP000287872">
    <property type="component" value="Unassembled WGS sequence"/>
</dbReference>
<dbReference type="OrthoDB" id="9797779at2"/>
<sequence length="138" mass="15133">MNILVSACVIGQNCKYNGGNNLNRSVVEFIQRHNVIEICPELLTGMKCPRACVEIVNGIVMSENGENVDAEYRKGVELAMEKIKGQKIDLAILQSRSPTCGVNTIYDGSFNGTLIEGHGLFTEAIIEKGIRVLDSENF</sequence>